<dbReference type="Gene3D" id="1.10.150.20">
    <property type="entry name" value="5' to 3' exonuclease, C-terminal subdomain"/>
    <property type="match status" value="1"/>
</dbReference>
<dbReference type="GO" id="GO:0003677">
    <property type="term" value="F:DNA binding"/>
    <property type="evidence" value="ECO:0007669"/>
    <property type="project" value="InterPro"/>
</dbReference>
<dbReference type="GO" id="GO:0000428">
    <property type="term" value="C:DNA-directed RNA polymerase complex"/>
    <property type="evidence" value="ECO:0007669"/>
    <property type="project" value="UniProtKB-KW"/>
</dbReference>
<evidence type="ECO:0000256" key="1">
    <source>
        <dbReference type="ARBA" id="ARBA00004026"/>
    </source>
</evidence>
<dbReference type="RefSeq" id="YP_009974721.1">
    <property type="nucleotide sequence ID" value="NC_051990.1"/>
</dbReference>
<protein>
    <submittedName>
        <fullName evidence="3">Uncharacterized protein</fullName>
    </submittedName>
</protein>
<dbReference type="GO" id="GO:0006351">
    <property type="term" value="P:DNA-templated transcription"/>
    <property type="evidence" value="ECO:0007669"/>
    <property type="project" value="InterPro"/>
</dbReference>
<dbReference type="PROSITE" id="PS00489">
    <property type="entry name" value="RNA_POL_PHAGE_2"/>
    <property type="match status" value="1"/>
</dbReference>
<keyword evidence="3" id="KW-0496">Mitochondrion</keyword>
<reference evidence="3" key="1">
    <citation type="journal article" date="2020" name="Genes (Basel)">
        <title>The investigation of perennial sunflower species (Helianthus L.) mitochondrial genomes.</title>
        <authorList>
            <person name="Makarenko M.S."/>
            <person name="Usatov A.V."/>
            <person name="Tatarinova T.V."/>
            <person name="Azarin K.V."/>
            <person name="Kovalevich A.A."/>
            <person name="Logacheva M.D."/>
            <person name="Gavrilova V.A."/>
            <person name="Horn R."/>
        </authorList>
    </citation>
    <scope>NUCLEOTIDE SEQUENCE</scope>
</reference>
<proteinExistence type="predicted"/>
<sequence length="207" mass="24152">MSYFLLNEKIAKHTNLIPDKENPNHINDIDVHILKELLDFMKLSDDIEGNLFAIVSSHLDRKLIKAIFMPIIYGKSLMSTANDIKEKLSQYITRKESYTLAKVCFEFWNKEYRGLVCLIRLIKSSIGWLASAGGRPVIYQSDYFTTVQDYMKMDPVNIWVYDRIHKKRRKVTLRVSSNERDKQKSAISTETKTVKKMTPETDEKEPP</sequence>
<dbReference type="AlphaFoldDB" id="A0A7G8JSY4"/>
<feature type="region of interest" description="Disordered" evidence="2">
    <location>
        <begin position="174"/>
        <end position="207"/>
    </location>
</feature>
<gene>
    <name evidence="3" type="primary">orf207</name>
</gene>
<geneLocation type="mitochondrion" evidence="3"/>
<organism evidence="3">
    <name type="scientific">Helianthus strumosus</name>
    <dbReference type="NCBI Taxonomy" id="382522"/>
    <lineage>
        <taxon>Eukaryota</taxon>
        <taxon>Viridiplantae</taxon>
        <taxon>Streptophyta</taxon>
        <taxon>Embryophyta</taxon>
        <taxon>Tracheophyta</taxon>
        <taxon>Spermatophyta</taxon>
        <taxon>Magnoliopsida</taxon>
        <taxon>eudicotyledons</taxon>
        <taxon>Gunneridae</taxon>
        <taxon>Pentapetalae</taxon>
        <taxon>asterids</taxon>
        <taxon>campanulids</taxon>
        <taxon>Asterales</taxon>
        <taxon>Asteraceae</taxon>
        <taxon>Asteroideae</taxon>
        <taxon>Heliantheae alliance</taxon>
        <taxon>Heliantheae</taxon>
        <taxon>Helianthus</taxon>
    </lineage>
</organism>
<dbReference type="GeneID" id="60460935"/>
<accession>A0A7G8JSY4</accession>
<evidence type="ECO:0000313" key="3">
    <source>
        <dbReference type="EMBL" id="QNJ33682.1"/>
    </source>
</evidence>
<comment type="function">
    <text evidence="1">DNA-dependent RNA polymerase catalyzes the transcription of DNA into RNA using the four ribonucleoside triphosphates as substrates.</text>
</comment>
<dbReference type="InterPro" id="IPR043502">
    <property type="entry name" value="DNA/RNA_pol_sf"/>
</dbReference>
<dbReference type="InterPro" id="IPR002092">
    <property type="entry name" value="DNA-dir_Rpol_phage-type"/>
</dbReference>
<name>A0A7G8JSY4_9ASTR</name>
<dbReference type="SUPFAM" id="SSF56672">
    <property type="entry name" value="DNA/RNA polymerases"/>
    <property type="match status" value="1"/>
</dbReference>
<evidence type="ECO:0000256" key="2">
    <source>
        <dbReference type="SAM" id="MobiDB-lite"/>
    </source>
</evidence>
<feature type="compositionally biased region" description="Basic and acidic residues" evidence="2">
    <location>
        <begin position="197"/>
        <end position="207"/>
    </location>
</feature>
<dbReference type="GO" id="GO:0003899">
    <property type="term" value="F:DNA-directed RNA polymerase activity"/>
    <property type="evidence" value="ECO:0007669"/>
    <property type="project" value="UniProtKB-EC"/>
</dbReference>
<dbReference type="EMBL" id="MT588181">
    <property type="protein sequence ID" value="QNJ33682.1"/>
    <property type="molecule type" value="Genomic_DNA"/>
</dbReference>